<sequence length="160" mass="17390">MNSMPALRLHAANHHLTLVSNSDTVTDYNRRYFGSWWKAFEVPSASAWTGPLLAADVDHDAYTRLRDLVELCPHEKTAYARAQTLVAHDDTGTITAVSPTPQLAYQHHTAAGRLTVHGPDVDQVALASARIARDALRGLLWPTAGPCCTLRPPSATGRPS</sequence>
<name>S3ZQ40_9ACTN</name>
<comment type="caution">
    <text evidence="1">The sequence shown here is derived from an EMBL/GenBank/DDBJ whole genome shotgun (WGS) entry which is preliminary data.</text>
</comment>
<organism evidence="1 2">
    <name type="scientific">Streptomyces aurantiacus JA 4570</name>
    <dbReference type="NCBI Taxonomy" id="1286094"/>
    <lineage>
        <taxon>Bacteria</taxon>
        <taxon>Bacillati</taxon>
        <taxon>Actinomycetota</taxon>
        <taxon>Actinomycetes</taxon>
        <taxon>Kitasatosporales</taxon>
        <taxon>Streptomycetaceae</taxon>
        <taxon>Streptomyces</taxon>
        <taxon>Streptomyces aurantiacus group</taxon>
    </lineage>
</organism>
<dbReference type="PATRIC" id="fig|1286094.4.peg.1580"/>
<proteinExistence type="predicted"/>
<evidence type="ECO:0000313" key="2">
    <source>
        <dbReference type="Proteomes" id="UP000014629"/>
    </source>
</evidence>
<keyword evidence="2" id="KW-1185">Reference proteome</keyword>
<evidence type="ECO:0000313" key="1">
    <source>
        <dbReference type="EMBL" id="EPH45338.1"/>
    </source>
</evidence>
<gene>
    <name evidence="1" type="ORF">STRAU_1603</name>
</gene>
<protein>
    <submittedName>
        <fullName evidence="1">Uncharacterized protein</fullName>
    </submittedName>
</protein>
<dbReference type="Proteomes" id="UP000014629">
    <property type="component" value="Unassembled WGS sequence"/>
</dbReference>
<dbReference type="EMBL" id="AOPZ01000063">
    <property type="protein sequence ID" value="EPH45338.1"/>
    <property type="molecule type" value="Genomic_DNA"/>
</dbReference>
<dbReference type="AlphaFoldDB" id="S3ZQ40"/>
<reference evidence="1 2" key="1">
    <citation type="submission" date="2013-02" db="EMBL/GenBank/DDBJ databases">
        <title>Draft Genome Sequence of Streptomyces aurantiacus, Which Produces Setomimycin.</title>
        <authorList>
            <person name="Gruening B.A."/>
            <person name="Praeg A."/>
            <person name="Erxleben A."/>
            <person name="Guenther S."/>
            <person name="Mueller M."/>
        </authorList>
    </citation>
    <scope>NUCLEOTIDE SEQUENCE [LARGE SCALE GENOMIC DNA]</scope>
    <source>
        <strain evidence="1 2">JA 4570</strain>
    </source>
</reference>
<accession>S3ZQ40</accession>